<keyword evidence="2" id="KW-0812">Transmembrane</keyword>
<feature type="compositionally biased region" description="Low complexity" evidence="1">
    <location>
        <begin position="113"/>
        <end position="122"/>
    </location>
</feature>
<feature type="compositionally biased region" description="Pro residues" evidence="1">
    <location>
        <begin position="61"/>
        <end position="71"/>
    </location>
</feature>
<dbReference type="RefSeq" id="WP_133683886.1">
    <property type="nucleotide sequence ID" value="NZ_SNZP01000019.1"/>
</dbReference>
<evidence type="ECO:0000259" key="3">
    <source>
        <dbReference type="Pfam" id="PF03544"/>
    </source>
</evidence>
<proteinExistence type="predicted"/>
<dbReference type="Gene3D" id="3.30.1150.10">
    <property type="match status" value="1"/>
</dbReference>
<reference evidence="4 5" key="1">
    <citation type="submission" date="2019-03" db="EMBL/GenBank/DDBJ databases">
        <title>Genomic Encyclopedia of Type Strains, Phase III (KMG-III): the genomes of soil and plant-associated and newly described type strains.</title>
        <authorList>
            <person name="Whitman W."/>
        </authorList>
    </citation>
    <scope>NUCLEOTIDE SEQUENCE [LARGE SCALE GENOMIC DNA]</scope>
    <source>
        <strain evidence="4 5">CECT 8976</strain>
    </source>
</reference>
<sequence>MSVLKLVPPNADQRRDAVAAVAAAAAMLGLYAVGHLSPMPRFHHEKPPVVLQVLPVPPEPVATPLQPPRPRPVLAKSQPQSHATPSPTPMPTPAPSARPLAAAPVSATPMPSAPAKAEATPAPVAPPAPRVNVSADREFEARIRALIEQQKTYPTGRQAAIEKPAGIVHACVDISRDGAVRSVSIQESAGAGLLDQAAKRLMNTLSYPAFPEAVYAGAASHVFCTRLKYEPPSN</sequence>
<dbReference type="Proteomes" id="UP000295611">
    <property type="component" value="Unassembled WGS sequence"/>
</dbReference>
<keyword evidence="2" id="KW-0472">Membrane</keyword>
<evidence type="ECO:0000256" key="1">
    <source>
        <dbReference type="SAM" id="MobiDB-lite"/>
    </source>
</evidence>
<name>A0A4R7AVY1_9NEIS</name>
<dbReference type="OrthoDB" id="6691688at2"/>
<comment type="caution">
    <text evidence="4">The sequence shown here is derived from an EMBL/GenBank/DDBJ whole genome shotgun (WGS) entry which is preliminary data.</text>
</comment>
<organism evidence="4 5">
    <name type="scientific">Paludibacterium purpuratum</name>
    <dbReference type="NCBI Taxonomy" id="1144873"/>
    <lineage>
        <taxon>Bacteria</taxon>
        <taxon>Pseudomonadati</taxon>
        <taxon>Pseudomonadota</taxon>
        <taxon>Betaproteobacteria</taxon>
        <taxon>Neisseriales</taxon>
        <taxon>Chromobacteriaceae</taxon>
        <taxon>Paludibacterium</taxon>
    </lineage>
</organism>
<dbReference type="SUPFAM" id="SSF74653">
    <property type="entry name" value="TolA/TonB C-terminal domain"/>
    <property type="match status" value="1"/>
</dbReference>
<keyword evidence="2" id="KW-1133">Transmembrane helix</keyword>
<dbReference type="Pfam" id="PF03544">
    <property type="entry name" value="TonB_C"/>
    <property type="match status" value="1"/>
</dbReference>
<dbReference type="InterPro" id="IPR037682">
    <property type="entry name" value="TonB_C"/>
</dbReference>
<accession>A0A4R7AVY1</accession>
<gene>
    <name evidence="4" type="ORF">DFP86_1197</name>
</gene>
<evidence type="ECO:0000313" key="4">
    <source>
        <dbReference type="EMBL" id="TDR71425.1"/>
    </source>
</evidence>
<feature type="compositionally biased region" description="Pro residues" evidence="1">
    <location>
        <begin position="86"/>
        <end position="96"/>
    </location>
</feature>
<feature type="region of interest" description="Disordered" evidence="1">
    <location>
        <begin position="61"/>
        <end position="130"/>
    </location>
</feature>
<evidence type="ECO:0000256" key="2">
    <source>
        <dbReference type="SAM" id="Phobius"/>
    </source>
</evidence>
<evidence type="ECO:0000313" key="5">
    <source>
        <dbReference type="Proteomes" id="UP000295611"/>
    </source>
</evidence>
<dbReference type="EMBL" id="SNZP01000019">
    <property type="protein sequence ID" value="TDR71425.1"/>
    <property type="molecule type" value="Genomic_DNA"/>
</dbReference>
<feature type="transmembrane region" description="Helical" evidence="2">
    <location>
        <begin position="17"/>
        <end position="36"/>
    </location>
</feature>
<feature type="domain" description="TonB C-terminal" evidence="3">
    <location>
        <begin position="150"/>
        <end position="212"/>
    </location>
</feature>
<dbReference type="AlphaFoldDB" id="A0A4R7AVY1"/>
<protein>
    <submittedName>
        <fullName evidence="4">Outer membrane transport energization protein TonB</fullName>
    </submittedName>
</protein>
<keyword evidence="5" id="KW-1185">Reference proteome</keyword>
<dbReference type="GO" id="GO:0055085">
    <property type="term" value="P:transmembrane transport"/>
    <property type="evidence" value="ECO:0007669"/>
    <property type="project" value="InterPro"/>
</dbReference>